<dbReference type="EMBL" id="MCFE01000579">
    <property type="protein sequence ID" value="ORX86092.1"/>
    <property type="molecule type" value="Genomic_DNA"/>
</dbReference>
<dbReference type="Pfam" id="PF08426">
    <property type="entry name" value="ICE2"/>
    <property type="match status" value="1"/>
</dbReference>
<feature type="transmembrane region" description="Helical" evidence="1">
    <location>
        <begin position="194"/>
        <end position="211"/>
    </location>
</feature>
<dbReference type="GO" id="GO:0000921">
    <property type="term" value="P:septin ring assembly"/>
    <property type="evidence" value="ECO:0007669"/>
    <property type="project" value="TreeGrafter"/>
</dbReference>
<dbReference type="GO" id="GO:0048309">
    <property type="term" value="P:endoplasmic reticulum inheritance"/>
    <property type="evidence" value="ECO:0007669"/>
    <property type="project" value="TreeGrafter"/>
</dbReference>
<dbReference type="AlphaFoldDB" id="A0A1Y1XK52"/>
<protein>
    <recommendedName>
        <fullName evidence="4">ICE2-domain-containing protein</fullName>
    </recommendedName>
</protein>
<feature type="transmembrane region" description="Helical" evidence="1">
    <location>
        <begin position="299"/>
        <end position="321"/>
    </location>
</feature>
<dbReference type="Proteomes" id="UP000193498">
    <property type="component" value="Unassembled WGS sequence"/>
</dbReference>
<dbReference type="GO" id="GO:0097038">
    <property type="term" value="C:perinuclear endoplasmic reticulum"/>
    <property type="evidence" value="ECO:0007669"/>
    <property type="project" value="TreeGrafter"/>
</dbReference>
<evidence type="ECO:0000313" key="2">
    <source>
        <dbReference type="EMBL" id="ORX86092.1"/>
    </source>
</evidence>
<proteinExistence type="predicted"/>
<dbReference type="PANTHER" id="PTHR31726:SF2">
    <property type="entry name" value="PROTEIN ICE2"/>
    <property type="match status" value="1"/>
</dbReference>
<feature type="transmembrane region" description="Helical" evidence="1">
    <location>
        <begin position="140"/>
        <end position="160"/>
    </location>
</feature>
<feature type="transmembrane region" description="Helical" evidence="1">
    <location>
        <begin position="35"/>
        <end position="55"/>
    </location>
</feature>
<feature type="transmembrane region" description="Helical" evidence="1">
    <location>
        <begin position="62"/>
        <end position="79"/>
    </location>
</feature>
<dbReference type="GO" id="GO:0005789">
    <property type="term" value="C:endoplasmic reticulum membrane"/>
    <property type="evidence" value="ECO:0007669"/>
    <property type="project" value="TreeGrafter"/>
</dbReference>
<evidence type="ECO:0000256" key="1">
    <source>
        <dbReference type="SAM" id="Phobius"/>
    </source>
</evidence>
<sequence length="367" mass="41122">MLFWFFKAVYNTSKFAFIFLTLTLAFELAGKEYGLFLSGLEFLLFSTFALLRAVIPSTSVRGVVGAVEAILTLSVVTGGPRLFDFVQPYLFLLISPWQLFLQLALPISVLLEGLASVIVFCEIGKVVNHTVQVREGTQPLFLGGAVGISALTCFGIYAILGSAVSSTYGFFMGCSVTCAVALCAFAMYSEKNSIVDSVLLIAYITFNFWMISNPLNETPIHIEQPGLDWSYLNVLSLDWQAVILYLSKIFSNLLGFLWSISDQFIISLFYRFGVIYAGIRIVTLLRLSEETDPFESNVSFIGVLRLLVKPLFVAMYTYSLMIHHGHFTAYSQFFQWLNILWSIGVYVDATFLAYEDSPSLVDHWKTE</sequence>
<gene>
    <name evidence="2" type="ORF">K493DRAFT_319859</name>
</gene>
<keyword evidence="1" id="KW-0472">Membrane</keyword>
<feature type="transmembrane region" description="Helical" evidence="1">
    <location>
        <begin position="99"/>
        <end position="120"/>
    </location>
</feature>
<accession>A0A1Y1XK52</accession>
<organism evidence="2 3">
    <name type="scientific">Basidiobolus meristosporus CBS 931.73</name>
    <dbReference type="NCBI Taxonomy" id="1314790"/>
    <lineage>
        <taxon>Eukaryota</taxon>
        <taxon>Fungi</taxon>
        <taxon>Fungi incertae sedis</taxon>
        <taxon>Zoopagomycota</taxon>
        <taxon>Entomophthoromycotina</taxon>
        <taxon>Basidiobolomycetes</taxon>
        <taxon>Basidiobolales</taxon>
        <taxon>Basidiobolaceae</taxon>
        <taxon>Basidiobolus</taxon>
    </lineage>
</organism>
<dbReference type="GO" id="GO:0032541">
    <property type="term" value="C:cortical endoplasmic reticulum"/>
    <property type="evidence" value="ECO:0007669"/>
    <property type="project" value="TreeGrafter"/>
</dbReference>
<dbReference type="OrthoDB" id="5577218at2759"/>
<dbReference type="FunCoup" id="A0A1Y1XK52">
    <property type="interactions" value="118"/>
</dbReference>
<reference evidence="2 3" key="1">
    <citation type="submission" date="2016-07" db="EMBL/GenBank/DDBJ databases">
        <title>Pervasive Adenine N6-methylation of Active Genes in Fungi.</title>
        <authorList>
            <consortium name="DOE Joint Genome Institute"/>
            <person name="Mondo S.J."/>
            <person name="Dannebaum R.O."/>
            <person name="Kuo R.C."/>
            <person name="Labutti K."/>
            <person name="Haridas S."/>
            <person name="Kuo A."/>
            <person name="Salamov A."/>
            <person name="Ahrendt S.R."/>
            <person name="Lipzen A."/>
            <person name="Sullivan W."/>
            <person name="Andreopoulos W.B."/>
            <person name="Clum A."/>
            <person name="Lindquist E."/>
            <person name="Daum C."/>
            <person name="Ramamoorthy G.K."/>
            <person name="Gryganskyi A."/>
            <person name="Culley D."/>
            <person name="Magnuson J.K."/>
            <person name="James T.Y."/>
            <person name="O'Malley M.A."/>
            <person name="Stajich J.E."/>
            <person name="Spatafora J.W."/>
            <person name="Visel A."/>
            <person name="Grigoriev I.V."/>
        </authorList>
    </citation>
    <scope>NUCLEOTIDE SEQUENCE [LARGE SCALE GENOMIC DNA]</scope>
    <source>
        <strain evidence="2 3">CBS 931.73</strain>
    </source>
</reference>
<comment type="caution">
    <text evidence="2">The sequence shown here is derived from an EMBL/GenBank/DDBJ whole genome shotgun (WGS) entry which is preliminary data.</text>
</comment>
<evidence type="ECO:0000313" key="3">
    <source>
        <dbReference type="Proteomes" id="UP000193498"/>
    </source>
</evidence>
<name>A0A1Y1XK52_9FUNG</name>
<feature type="transmembrane region" description="Helical" evidence="1">
    <location>
        <begin position="268"/>
        <end position="287"/>
    </location>
</feature>
<keyword evidence="3" id="KW-1185">Reference proteome</keyword>
<dbReference type="InterPro" id="IPR013635">
    <property type="entry name" value="Ice2"/>
</dbReference>
<dbReference type="PANTHER" id="PTHR31726">
    <property type="entry name" value="PROTEIN ICE2"/>
    <property type="match status" value="1"/>
</dbReference>
<feature type="transmembrane region" description="Helical" evidence="1">
    <location>
        <begin position="239"/>
        <end position="261"/>
    </location>
</feature>
<dbReference type="STRING" id="1314790.A0A1Y1XK52"/>
<feature type="transmembrane region" description="Helical" evidence="1">
    <location>
        <begin position="333"/>
        <end position="354"/>
    </location>
</feature>
<dbReference type="InParanoid" id="A0A1Y1XK52"/>
<evidence type="ECO:0008006" key="4">
    <source>
        <dbReference type="Google" id="ProtNLM"/>
    </source>
</evidence>
<keyword evidence="1" id="KW-0812">Transmembrane</keyword>
<feature type="transmembrane region" description="Helical" evidence="1">
    <location>
        <begin position="166"/>
        <end position="187"/>
    </location>
</feature>
<keyword evidence="1" id="KW-1133">Transmembrane helix</keyword>